<keyword evidence="5 9" id="KW-0067">ATP-binding</keyword>
<evidence type="ECO:0000256" key="1">
    <source>
        <dbReference type="ARBA" id="ARBA00004245"/>
    </source>
</evidence>
<evidence type="ECO:0000256" key="4">
    <source>
        <dbReference type="ARBA" id="ARBA00022741"/>
    </source>
</evidence>
<evidence type="ECO:0000256" key="10">
    <source>
        <dbReference type="SAM" id="MobiDB-lite"/>
    </source>
</evidence>
<feature type="non-terminal residue" evidence="12">
    <location>
        <position position="1"/>
    </location>
</feature>
<reference evidence="12" key="1">
    <citation type="submission" date="2013-10" db="EMBL/GenBank/DDBJ databases">
        <title>Genomic analysis of the causative agents of coccidiosis in chickens.</title>
        <authorList>
            <person name="Reid A.J."/>
            <person name="Blake D."/>
            <person name="Billington K."/>
            <person name="Browne H."/>
            <person name="Dunn M."/>
            <person name="Hung S."/>
            <person name="Kawahara F."/>
            <person name="Miranda-Saavedra D."/>
            <person name="Mourier T."/>
            <person name="Nagra H."/>
            <person name="Otto T.D."/>
            <person name="Rawlings N."/>
            <person name="Sanchez A."/>
            <person name="Sanders M."/>
            <person name="Subramaniam C."/>
            <person name="Tay Y."/>
            <person name="Dear P."/>
            <person name="Doerig C."/>
            <person name="Gruber A."/>
            <person name="Parkinson J."/>
            <person name="Shirley M."/>
            <person name="Wan K.L."/>
            <person name="Berriman M."/>
            <person name="Tomley F."/>
            <person name="Pain A."/>
        </authorList>
    </citation>
    <scope>NUCLEOTIDE SEQUENCE [LARGE SCALE GENOMIC DNA]</scope>
    <source>
        <strain evidence="12">Houghton</strain>
    </source>
</reference>
<name>U6KY22_EIMTE</name>
<dbReference type="Proteomes" id="UP000030747">
    <property type="component" value="Unassembled WGS sequence"/>
</dbReference>
<evidence type="ECO:0000256" key="2">
    <source>
        <dbReference type="ARBA" id="ARBA00022490"/>
    </source>
</evidence>
<accession>U6KY22</accession>
<dbReference type="RefSeq" id="XP_013231984.1">
    <property type="nucleotide sequence ID" value="XM_013376530.1"/>
</dbReference>
<dbReference type="GO" id="GO:0005524">
    <property type="term" value="F:ATP binding"/>
    <property type="evidence" value="ECO:0007669"/>
    <property type="project" value="UniProtKB-KW"/>
</dbReference>
<dbReference type="InterPro" id="IPR027417">
    <property type="entry name" value="P-loop_NTPase"/>
</dbReference>
<gene>
    <name evidence="12" type="ORF">ETH_00040625</name>
</gene>
<dbReference type="GO" id="GO:0005874">
    <property type="term" value="C:microtubule"/>
    <property type="evidence" value="ECO:0007669"/>
    <property type="project" value="UniProtKB-KW"/>
</dbReference>
<keyword evidence="3 9" id="KW-0493">Microtubule</keyword>
<evidence type="ECO:0000256" key="9">
    <source>
        <dbReference type="RuleBase" id="RU000394"/>
    </source>
</evidence>
<evidence type="ECO:0000256" key="3">
    <source>
        <dbReference type="ARBA" id="ARBA00022701"/>
    </source>
</evidence>
<proteinExistence type="inferred from homology"/>
<dbReference type="GeneID" id="25257165"/>
<dbReference type="GO" id="GO:0007019">
    <property type="term" value="P:microtubule depolymerization"/>
    <property type="evidence" value="ECO:0007669"/>
    <property type="project" value="TreeGrafter"/>
</dbReference>
<organism evidence="12 13">
    <name type="scientific">Eimeria tenella</name>
    <name type="common">Coccidian parasite</name>
    <dbReference type="NCBI Taxonomy" id="5802"/>
    <lineage>
        <taxon>Eukaryota</taxon>
        <taxon>Sar</taxon>
        <taxon>Alveolata</taxon>
        <taxon>Apicomplexa</taxon>
        <taxon>Conoidasida</taxon>
        <taxon>Coccidia</taxon>
        <taxon>Eucoccidiorida</taxon>
        <taxon>Eimeriorina</taxon>
        <taxon>Eimeriidae</taxon>
        <taxon>Eimeria</taxon>
    </lineage>
</organism>
<comment type="similarity">
    <text evidence="8 9">Belongs to the TRAFAC class myosin-kinesin ATPase superfamily. Kinesin family.</text>
</comment>
<feature type="region of interest" description="Disordered" evidence="10">
    <location>
        <begin position="228"/>
        <end position="273"/>
    </location>
</feature>
<dbReference type="PANTHER" id="PTHR47971">
    <property type="entry name" value="KINESIN-RELATED PROTEIN 6"/>
    <property type="match status" value="1"/>
</dbReference>
<feature type="domain" description="Kinesin motor" evidence="11">
    <location>
        <begin position="1"/>
        <end position="130"/>
    </location>
</feature>
<dbReference type="Pfam" id="PF00225">
    <property type="entry name" value="Kinesin"/>
    <property type="match status" value="1"/>
</dbReference>
<dbReference type="InterPro" id="IPR001752">
    <property type="entry name" value="Kinesin_motor_dom"/>
</dbReference>
<keyword evidence="13" id="KW-1185">Reference proteome</keyword>
<evidence type="ECO:0000256" key="6">
    <source>
        <dbReference type="ARBA" id="ARBA00023175"/>
    </source>
</evidence>
<keyword evidence="4 9" id="KW-0547">Nucleotide-binding</keyword>
<protein>
    <recommendedName>
        <fullName evidence="9">Kinesin-like protein</fullName>
    </recommendedName>
</protein>
<dbReference type="InterPro" id="IPR036961">
    <property type="entry name" value="Kinesin_motor_dom_sf"/>
</dbReference>
<dbReference type="OrthoDB" id="3176171at2759"/>
<dbReference type="InterPro" id="IPR019821">
    <property type="entry name" value="Kinesin_motor_CS"/>
</dbReference>
<dbReference type="PRINTS" id="PR00380">
    <property type="entry name" value="KINESINHEAVY"/>
</dbReference>
<dbReference type="GO" id="GO:0008017">
    <property type="term" value="F:microtubule binding"/>
    <property type="evidence" value="ECO:0007669"/>
    <property type="project" value="InterPro"/>
</dbReference>
<dbReference type="InterPro" id="IPR027640">
    <property type="entry name" value="Kinesin-like_fam"/>
</dbReference>
<dbReference type="SMART" id="SM00129">
    <property type="entry name" value="KISc"/>
    <property type="match status" value="1"/>
</dbReference>
<comment type="subcellular location">
    <subcellularLocation>
        <location evidence="1">Cytoplasm</location>
        <location evidence="1">Cytoskeleton</location>
    </subcellularLocation>
</comment>
<keyword evidence="2" id="KW-0963">Cytoplasm</keyword>
<evidence type="ECO:0000256" key="5">
    <source>
        <dbReference type="ARBA" id="ARBA00022840"/>
    </source>
</evidence>
<dbReference type="PANTHER" id="PTHR47971:SF8">
    <property type="entry name" value="KINESIN-LIKE PROTEIN"/>
    <property type="match status" value="1"/>
</dbReference>
<evidence type="ECO:0000313" key="13">
    <source>
        <dbReference type="Proteomes" id="UP000030747"/>
    </source>
</evidence>
<dbReference type="OMA" id="PATRCCC"/>
<dbReference type="PROSITE" id="PS50067">
    <property type="entry name" value="KINESIN_MOTOR_2"/>
    <property type="match status" value="1"/>
</dbReference>
<dbReference type="SUPFAM" id="SSF52540">
    <property type="entry name" value="P-loop containing nucleoside triphosphate hydrolases"/>
    <property type="match status" value="1"/>
</dbReference>
<keyword evidence="6 9" id="KW-0505">Motor protein</keyword>
<reference evidence="12" key="2">
    <citation type="submission" date="2013-10" db="EMBL/GenBank/DDBJ databases">
        <authorList>
            <person name="Aslett M."/>
        </authorList>
    </citation>
    <scope>NUCLEOTIDE SEQUENCE [LARGE SCALE GENOMIC DNA]</scope>
    <source>
        <strain evidence="12">Houghton</strain>
    </source>
</reference>
<dbReference type="VEuPathDB" id="ToxoDB:ETH2_1333100"/>
<dbReference type="GO" id="GO:0007018">
    <property type="term" value="P:microtubule-based movement"/>
    <property type="evidence" value="ECO:0007669"/>
    <property type="project" value="InterPro"/>
</dbReference>
<dbReference type="Gene3D" id="3.40.850.10">
    <property type="entry name" value="Kinesin motor domain"/>
    <property type="match status" value="1"/>
</dbReference>
<keyword evidence="7" id="KW-0206">Cytoskeleton</keyword>
<evidence type="ECO:0000256" key="8">
    <source>
        <dbReference type="PROSITE-ProRule" id="PRU00283"/>
    </source>
</evidence>
<feature type="compositionally biased region" description="Low complexity" evidence="10">
    <location>
        <begin position="228"/>
        <end position="260"/>
    </location>
</feature>
<sequence>ANSVNDESSRSHAVLQIHLRNKQGKVAGRLVFIDLAGSERGADTLQQPRQTQQDGAGINRSLLALKECIRAMDKEQLHIPFRDSELTKVLREVFVGRSSRSIMIATISPASSCCEQTLNTLRYASRVAPPATRCCCSSSSSSTTARTRRQAPSQLHSQMKLLRISEAAGASALQKLLPGCPPQPPWGPMGAPGGAPAPPLWVLLCWPLPSSSQQLPAAAAAAAAAGPSAAQASPARPSSAAPSLAAAEQQQQQQQQQTPAEPHWAPAARGACKTPLRQAKPGAVCPPPPRWGLFAKTFKGLEL</sequence>
<dbReference type="AlphaFoldDB" id="U6KY22"/>
<dbReference type="GO" id="GO:0003777">
    <property type="term" value="F:microtubule motor activity"/>
    <property type="evidence" value="ECO:0007669"/>
    <property type="project" value="InterPro"/>
</dbReference>
<comment type="caution">
    <text evidence="8">Lacks conserved residue(s) required for the propagation of feature annotation.</text>
</comment>
<evidence type="ECO:0000259" key="11">
    <source>
        <dbReference type="PROSITE" id="PS50067"/>
    </source>
</evidence>
<evidence type="ECO:0000256" key="7">
    <source>
        <dbReference type="ARBA" id="ARBA00023212"/>
    </source>
</evidence>
<evidence type="ECO:0000313" key="12">
    <source>
        <dbReference type="EMBL" id="CDJ41234.1"/>
    </source>
</evidence>
<dbReference type="PROSITE" id="PS00411">
    <property type="entry name" value="KINESIN_MOTOR_1"/>
    <property type="match status" value="1"/>
</dbReference>
<dbReference type="EMBL" id="HG675577">
    <property type="protein sequence ID" value="CDJ41234.1"/>
    <property type="molecule type" value="Genomic_DNA"/>
</dbReference>
<dbReference type="VEuPathDB" id="ToxoDB:ETH_00040625"/>